<evidence type="ECO:0000256" key="1">
    <source>
        <dbReference type="SAM" id="MobiDB-lite"/>
    </source>
</evidence>
<dbReference type="Proteomes" id="UP000076128">
    <property type="component" value="Plasmid pcai42B"/>
</dbReference>
<dbReference type="EMBL" id="CP012663">
    <property type="protein sequence ID" value="AMY72156.1"/>
    <property type="molecule type" value="Genomic_DNA"/>
</dbReference>
<evidence type="ECO:0000313" key="3">
    <source>
        <dbReference type="Proteomes" id="UP000076128"/>
    </source>
</evidence>
<gene>
    <name evidence="2" type="ORF">AKL17_2p0034</name>
</gene>
<feature type="region of interest" description="Disordered" evidence="1">
    <location>
        <begin position="1"/>
        <end position="44"/>
    </location>
</feature>
<accession>A0A159Z990</accession>
<dbReference type="AlphaFoldDB" id="A0A159Z990"/>
<reference evidence="2 3" key="1">
    <citation type="submission" date="2015-09" db="EMBL/GenBank/DDBJ databases">
        <title>Complete genome sequence of Defluviimonas alba cai42t isolated from an oilfield in Xinjiang.</title>
        <authorList>
            <person name="Geng S."/>
            <person name="Pan X."/>
            <person name="Wu X."/>
        </authorList>
    </citation>
    <scope>NUCLEOTIDE SEQUENCE [LARGE SCALE GENOMIC DNA]</scope>
    <source>
        <strain evidence="3">cai42</strain>
        <plasmid evidence="3">cai42_Plasmidb</plasmid>
    </source>
</reference>
<dbReference type="KEGG" id="daa:AKL17_2p0034"/>
<evidence type="ECO:0000313" key="2">
    <source>
        <dbReference type="EMBL" id="AMY72156.1"/>
    </source>
</evidence>
<keyword evidence="2" id="KW-0614">Plasmid</keyword>
<feature type="region of interest" description="Disordered" evidence="1">
    <location>
        <begin position="154"/>
        <end position="174"/>
    </location>
</feature>
<feature type="compositionally biased region" description="Basic and acidic residues" evidence="1">
    <location>
        <begin position="22"/>
        <end position="35"/>
    </location>
</feature>
<proteinExistence type="predicted"/>
<geneLocation type="plasmid" evidence="3">
    <name>cai42_Plasmidb</name>
</geneLocation>
<organism evidence="2 3">
    <name type="scientific">Frigidibacter mobilis</name>
    <dbReference type="NCBI Taxonomy" id="1335048"/>
    <lineage>
        <taxon>Bacteria</taxon>
        <taxon>Pseudomonadati</taxon>
        <taxon>Pseudomonadota</taxon>
        <taxon>Alphaproteobacteria</taxon>
        <taxon>Rhodobacterales</taxon>
        <taxon>Paracoccaceae</taxon>
        <taxon>Frigidibacter</taxon>
    </lineage>
</organism>
<name>A0A159Z990_9RHOB</name>
<keyword evidence="3" id="KW-1185">Reference proteome</keyword>
<sequence length="174" mass="18326">MGKNEPPRDQGGYWGDEDEMTPEERAALDAYEKGQGDTPNPATHPKLAELRAALDALPDVRRLNGLLDAAMNDASDPVPVTIAVQPGLLRLLAHIAGLDATAAGRAPDPVSASLAQRVHNDLENLLHQLATDPTNHPHYAKAWNALCAAEGAPELAVPDGTPQSGPQAGERGVF</sequence>
<protein>
    <submittedName>
        <fullName evidence="2">Uncharacterized protein</fullName>
    </submittedName>
</protein>